<dbReference type="Proteomes" id="UP001371305">
    <property type="component" value="Unassembled WGS sequence"/>
</dbReference>
<organism evidence="2 3">
    <name type="scientific">Luteolibacter soli</name>
    <dbReference type="NCBI Taxonomy" id="3135280"/>
    <lineage>
        <taxon>Bacteria</taxon>
        <taxon>Pseudomonadati</taxon>
        <taxon>Verrucomicrobiota</taxon>
        <taxon>Verrucomicrobiia</taxon>
        <taxon>Verrucomicrobiales</taxon>
        <taxon>Verrucomicrobiaceae</taxon>
        <taxon>Luteolibacter</taxon>
    </lineage>
</organism>
<evidence type="ECO:0000256" key="1">
    <source>
        <dbReference type="SAM" id="SignalP"/>
    </source>
</evidence>
<dbReference type="EMBL" id="JBBUKT010000005">
    <property type="protein sequence ID" value="MEK7951656.1"/>
    <property type="molecule type" value="Genomic_DNA"/>
</dbReference>
<dbReference type="Gene3D" id="2.60.40.10">
    <property type="entry name" value="Immunoglobulins"/>
    <property type="match status" value="3"/>
</dbReference>
<dbReference type="NCBIfam" id="NF033679">
    <property type="entry name" value="DNRLRE_dom"/>
    <property type="match status" value="1"/>
</dbReference>
<feature type="signal peptide" evidence="1">
    <location>
        <begin position="1"/>
        <end position="22"/>
    </location>
</feature>
<name>A0ABU9AV82_9BACT</name>
<keyword evidence="1" id="KW-0732">Signal</keyword>
<sequence length="1304" mass="139049">MRNSFALLCAVIMACLTGLAHASHLKGGSVTWKRDTTVTTSFVAKAEVIINFDLSAASGLLDPIEPDSTHIPTVNNHPFYKVGDIVGSSVTLDWGEGPTVSLTEFKVVAVDPAAQIVSAKAVEYDPDGDADNDGIPDTEDIVPKHVYGWPTGVTSRDITVSASARDDSEELVNRTNTLMRIRSRVTKAEGNTPPAFNPADATLFVVPQGLPAEPKVTFEVPKAFDPEAAMTVPEEERDTVKYSFIEHESDASDMDTENDKSWEELQGMTITEDGHITWDTSNISQTIKTFSVQVVAKDYAPGSTTPKSSTTVELQLWVNDTTQEGKPEIEVFPASEKIYFREGEKGSFKVIGFDHGENSRLVLHHTPAELPLGARLLPTAGFAGAGEDNEGDHLTCTFDWTPTEAQAGQEYKMSFQFEDDDELLSKVVEVTVKVLGETEDPPPAEPLVLTVSQTSFTDVPQGTTITFTATGTCAATPGVPLAINSHSEIPEGATFTPQLPARADSDVGVGVETTFSWHTDSHDATLPDEPIEIELVLSDAYGRTQTQTVSITLQDPPPAPLITLAAGTTTPVTGTMWNSLLVNFDATGGSRQHPGLNFQALDGGELVRTEMDSPASNLLFWRLTPGQVQAGSGTLHVKVTDEWGANAVLSVPYVVSNPSAPAWWGPGAVLTGGAAVDFSMANQGQLKAIVTSAFTKLKVEYPDAETSTEEGIALAAYVNGLEAGTNNYEPLRQGQLKHAASLFYQAIGKLRGKEDMGLPWPEGTDDVNNYAAVTVGQVKMIFSFPQPLGGVVFNEPPTSVVITSPKNGATIIGEQDIEVKASATDPDEVIDRVDFYEGGVLFGTDSSAPYSAVFPAAALGEHVFKAKVVDNQGLSLTSRPVTVTVVPDAPDLVEIKSPAADSHFPAGQTVPIEVKVNDPDNNLVQMELYEGTTLIGTYGASASGTYTLSWLQATPGTYDLSVRVIDAEAQELTSAPVELVRDFNPGPDVVVYRPAQNDRTPAYKKTGANTSIPTGTIEIDAMVTDVHGVQSVRFYGGPAGGSLTLLEEDYGAPFACSWSGLSAGSYEVRLVATDIYGATTTIDRDVTVVAPTTVVLQQGLNRVTLLPDATNGYTGMADTYIRSSVPNMTAGSDPTLLFDEGHPASYGLMYWPLVPGLTGIPSTATVLDAKITFDVISAGTCHCQVLPVKKDWDETAATWNTTGLAYAWDTPGAKGSGDAGGYGLAYMAHGSAGTREMGFEDVRPLQAWIGGTPVIDGINYGTNQGFKIDVWGETVKDEDPFVVSSSEATDVTKRPKLTITYYQD</sequence>
<comment type="caution">
    <text evidence="2">The sequence shown here is derived from an EMBL/GenBank/DDBJ whole genome shotgun (WGS) entry which is preliminary data.</text>
</comment>
<dbReference type="Pfam" id="PF17957">
    <property type="entry name" value="Big_7"/>
    <property type="match status" value="3"/>
</dbReference>
<accession>A0ABU9AV82</accession>
<evidence type="ECO:0000313" key="2">
    <source>
        <dbReference type="EMBL" id="MEK7951656.1"/>
    </source>
</evidence>
<evidence type="ECO:0000313" key="3">
    <source>
        <dbReference type="Proteomes" id="UP001371305"/>
    </source>
</evidence>
<gene>
    <name evidence="2" type="ORF">WKV53_14155</name>
</gene>
<proteinExistence type="predicted"/>
<keyword evidence="3" id="KW-1185">Reference proteome</keyword>
<feature type="chain" id="PRO_5045923370" evidence="1">
    <location>
        <begin position="23"/>
        <end position="1304"/>
    </location>
</feature>
<dbReference type="InterPro" id="IPR013783">
    <property type="entry name" value="Ig-like_fold"/>
</dbReference>
<dbReference type="PROSITE" id="PS51257">
    <property type="entry name" value="PROKAR_LIPOPROTEIN"/>
    <property type="match status" value="1"/>
</dbReference>
<protein>
    <submittedName>
        <fullName evidence="2">Ig-like domain-containing protein</fullName>
    </submittedName>
</protein>
<reference evidence="2 3" key="1">
    <citation type="submission" date="2024-04" db="EMBL/GenBank/DDBJ databases">
        <title>Luteolibacter sp. isolated from soil.</title>
        <authorList>
            <person name="An J."/>
        </authorList>
    </citation>
    <scope>NUCLEOTIDE SEQUENCE [LARGE SCALE GENOMIC DNA]</scope>
    <source>
        <strain evidence="2 3">Y139</strain>
    </source>
</reference>